<dbReference type="OrthoDB" id="5854875at2759"/>
<dbReference type="SMART" id="SM00277">
    <property type="entry name" value="GRAN"/>
    <property type="match status" value="14"/>
</dbReference>
<accession>A0A6P8ETH5</accession>
<organism evidence="8 9">
    <name type="scientific">Clupea harengus</name>
    <name type="common">Atlantic herring</name>
    <dbReference type="NCBI Taxonomy" id="7950"/>
    <lineage>
        <taxon>Eukaryota</taxon>
        <taxon>Metazoa</taxon>
        <taxon>Chordata</taxon>
        <taxon>Craniata</taxon>
        <taxon>Vertebrata</taxon>
        <taxon>Euteleostomi</taxon>
        <taxon>Actinopterygii</taxon>
        <taxon>Neopterygii</taxon>
        <taxon>Teleostei</taxon>
        <taxon>Clupei</taxon>
        <taxon>Clupeiformes</taxon>
        <taxon>Clupeoidei</taxon>
        <taxon>Clupeidae</taxon>
        <taxon>Clupea</taxon>
    </lineage>
</organism>
<evidence type="ECO:0000313" key="8">
    <source>
        <dbReference type="Proteomes" id="UP000515152"/>
    </source>
</evidence>
<dbReference type="GeneID" id="105897667"/>
<dbReference type="PANTHER" id="PTHR12274">
    <property type="entry name" value="GRANULIN"/>
    <property type="match status" value="1"/>
</dbReference>
<evidence type="ECO:0000256" key="2">
    <source>
        <dbReference type="ARBA" id="ARBA00010093"/>
    </source>
</evidence>
<dbReference type="PANTHER" id="PTHR12274:SF8">
    <property type="entry name" value="GRANULIN-A ISOFORM X1"/>
    <property type="match status" value="1"/>
</dbReference>
<gene>
    <name evidence="9" type="primary">grna</name>
</gene>
<dbReference type="SUPFAM" id="SSF57277">
    <property type="entry name" value="Granulin repeat"/>
    <property type="match status" value="10"/>
</dbReference>
<evidence type="ECO:0000256" key="4">
    <source>
        <dbReference type="ARBA" id="ARBA00023157"/>
    </source>
</evidence>
<evidence type="ECO:0000256" key="5">
    <source>
        <dbReference type="SAM" id="MobiDB-lite"/>
    </source>
</evidence>
<dbReference type="InterPro" id="IPR039036">
    <property type="entry name" value="Granulin_fam"/>
</dbReference>
<evidence type="ECO:0000256" key="6">
    <source>
        <dbReference type="SAM" id="SignalP"/>
    </source>
</evidence>
<name>A0A6P8ETH5_CLUHA</name>
<feature type="domain" description="Granulins" evidence="7">
    <location>
        <begin position="412"/>
        <end position="425"/>
    </location>
</feature>
<sequence>MLKEAVVLLAVQALVVSIGSMCPDRDVCEERHTCCQGPTGEYSCCPHHQGECCDDHLHCCPEHTICQMEEGNSRCVNATHSLPRTERIASRQSSLLKSLRVISASPVNMDAVVCPDKTFCPAEFSCVKLPITYGCCPIAQGIVCADGKHCCPEGLECSSDGKSCIQPREPVVAVICSDGLFECPQGASCCQSSDGVLGCCPFPRAVFCDDTEHCCPEDSTCDVKNSKCISSTNQHMPMWAKFPARLRADWEDHDRETTTESKLETSTTQAVTAEPETTSTQPNTAAMMATQPSNIATSKDVPCNNTVACEDANTCCKTAEDEWVCCPLPKAVCCEDHFHCCPEGTTCDGAHGTCQSVQSAVPMQKKLPALSLPPKENDVACDSTHACADGTTCCKTETGEWACCPLAEAVCCEDHIHCCPKGTTCDVEHDTCQSAQGPVPMLTKLPALALPPKENNVTCDSTHACADGTTCCKTETGEWACCPLAEAVCCEDHTHCCPKGTTCDVAHDTCQSAQGPVPMLTKLPALALPPKENDVACDSTHACADGTTCCKDDKGEWECCPLAEAVCCEDHIHCCPKGTTCDVEHDTCQSAQGPVPMLTKLPALALPPKENDVACDSTHACADGTTCCKTETGEWACCPLAEAVCCEDHIHCCPKGTTCDVAHDTCQSAQGPVPMLTKLPALALPPKENDVACDSTHACADGTTCCKTETGEWACCPLAEAVCCEDHIHCCPKGTTCDVAHDTCQSAQGPVPMLTKLPALSLPPKENDVTCDSTHACADGTTCCKDDKGEWGCCPLAEAVCCEDHIHCCPKGTTCDVAHDTCQSAQGPVPMLTKLPALALPPKENNVTCDSSYACADGTTCCKDDKGGWACCPLAEAVCCDDNTHCCPKGTICDVAAQTCLSATGPVPVFTKLTATAVSPEVKEAPTSRAQCDASTSCPDHNTCCFMKEEKTWGCCPLADGLCCEDGEHCCPHGYKCDMATTTCINGDVIIPWYNKLPAQSPPSPSESVAAVTCASQSSCPSGSSCCQLSNEKLGCCPLTGAVCCSDQAHCCPQGYVCNLEAGSCQRSTLFQVQMLPLIRVMEQEPEKPGNVHEVTEVKCDDAFSCVDEETCCRAEEGWGCCPAPKATCCTDKKHCCPAGYSCDDGGSCIQSTRLHKDNWQVFFSKKKRALVF</sequence>
<evidence type="ECO:0000256" key="3">
    <source>
        <dbReference type="ARBA" id="ARBA00022525"/>
    </source>
</evidence>
<dbReference type="PROSITE" id="PS00799">
    <property type="entry name" value="GRANULINS"/>
    <property type="match status" value="14"/>
</dbReference>
<feature type="region of interest" description="Disordered" evidence="5">
    <location>
        <begin position="252"/>
        <end position="280"/>
    </location>
</feature>
<keyword evidence="6" id="KW-0732">Signal</keyword>
<dbReference type="InterPro" id="IPR000118">
    <property type="entry name" value="Granulin"/>
</dbReference>
<keyword evidence="4" id="KW-1015">Disulfide bond</keyword>
<dbReference type="Gene3D" id="2.10.25.160">
    <property type="entry name" value="Granulin"/>
    <property type="match status" value="14"/>
</dbReference>
<feature type="domain" description="Granulins" evidence="7">
    <location>
        <begin position="880"/>
        <end position="893"/>
    </location>
</feature>
<dbReference type="GO" id="GO:0005576">
    <property type="term" value="C:extracellular region"/>
    <property type="evidence" value="ECO:0007669"/>
    <property type="project" value="UniProtKB-SubCell"/>
</dbReference>
<feature type="signal peptide" evidence="6">
    <location>
        <begin position="1"/>
        <end position="17"/>
    </location>
</feature>
<feature type="domain" description="Granulins" evidence="7">
    <location>
        <begin position="964"/>
        <end position="977"/>
    </location>
</feature>
<protein>
    <submittedName>
        <fullName evidence="9">Granulin a isoform X1</fullName>
    </submittedName>
</protein>
<dbReference type="InterPro" id="IPR037277">
    <property type="entry name" value="Granulin_sf"/>
</dbReference>
<feature type="domain" description="Granulins" evidence="7">
    <location>
        <begin position="53"/>
        <end position="66"/>
    </location>
</feature>
<keyword evidence="8" id="KW-1185">Reference proteome</keyword>
<feature type="chain" id="PRO_5028484124" evidence="6">
    <location>
        <begin position="18"/>
        <end position="1173"/>
    </location>
</feature>
<keyword evidence="3" id="KW-0964">Secreted</keyword>
<feature type="domain" description="Granulins" evidence="7">
    <location>
        <begin position="568"/>
        <end position="581"/>
    </location>
</feature>
<proteinExistence type="inferred from homology"/>
<feature type="domain" description="Granulins" evidence="7">
    <location>
        <begin position="802"/>
        <end position="815"/>
    </location>
</feature>
<feature type="domain" description="Granulins" evidence="7">
    <location>
        <begin position="490"/>
        <end position="503"/>
    </location>
</feature>
<feature type="domain" description="Granulins" evidence="7">
    <location>
        <begin position="646"/>
        <end position="659"/>
    </location>
</feature>
<feature type="domain" description="Granulins" evidence="7">
    <location>
        <begin position="208"/>
        <end position="221"/>
    </location>
</feature>
<dbReference type="Pfam" id="PF00396">
    <property type="entry name" value="Granulin"/>
    <property type="match status" value="14"/>
</dbReference>
<evidence type="ECO:0000256" key="1">
    <source>
        <dbReference type="ARBA" id="ARBA00004613"/>
    </source>
</evidence>
<evidence type="ECO:0000259" key="7">
    <source>
        <dbReference type="PROSITE" id="PS00799"/>
    </source>
</evidence>
<feature type="domain" description="Granulins" evidence="7">
    <location>
        <begin position="334"/>
        <end position="347"/>
    </location>
</feature>
<dbReference type="Proteomes" id="UP000515152">
    <property type="component" value="Chromosome 1"/>
</dbReference>
<dbReference type="AlphaFoldDB" id="A0A6P8ETH5"/>
<feature type="compositionally biased region" description="Polar residues" evidence="5">
    <location>
        <begin position="269"/>
        <end position="280"/>
    </location>
</feature>
<feature type="domain" description="Granulins" evidence="7">
    <location>
        <begin position="144"/>
        <end position="157"/>
    </location>
</feature>
<comment type="similarity">
    <text evidence="2">Belongs to the granulin family.</text>
</comment>
<comment type="subcellular location">
    <subcellularLocation>
        <location evidence="1">Secreted</location>
    </subcellularLocation>
</comment>
<dbReference type="CTD" id="791524"/>
<feature type="compositionally biased region" description="Basic and acidic residues" evidence="5">
    <location>
        <begin position="252"/>
        <end position="263"/>
    </location>
</feature>
<feature type="domain" description="Granulins" evidence="7">
    <location>
        <begin position="1130"/>
        <end position="1143"/>
    </location>
</feature>
<dbReference type="KEGG" id="char:105897667"/>
<dbReference type="RefSeq" id="XP_031415409.1">
    <property type="nucleotide sequence ID" value="XM_031559549.1"/>
</dbReference>
<feature type="domain" description="Granulins" evidence="7">
    <location>
        <begin position="724"/>
        <end position="737"/>
    </location>
</feature>
<feature type="domain" description="Granulins" evidence="7">
    <location>
        <begin position="1045"/>
        <end position="1058"/>
    </location>
</feature>
<evidence type="ECO:0000313" key="9">
    <source>
        <dbReference type="RefSeq" id="XP_031415409.1"/>
    </source>
</evidence>
<reference evidence="9" key="1">
    <citation type="submission" date="2025-08" db="UniProtKB">
        <authorList>
            <consortium name="RefSeq"/>
        </authorList>
    </citation>
    <scope>IDENTIFICATION</scope>
</reference>